<evidence type="ECO:0000313" key="3">
    <source>
        <dbReference type="EMBL" id="RMY71957.1"/>
    </source>
</evidence>
<comment type="caution">
    <text evidence="3">The sequence shown here is derived from an EMBL/GenBank/DDBJ whole genome shotgun (WGS) entry which is preliminary data.</text>
</comment>
<sequence>MALPRLTGCPVTVTVTALGAVKVLASFADARRPSPAIPFAIATAIALLAAVAPHPVAVLVWLVCPRYVVPARGRDECGVSYREPEPMTKAGQSKTNLKPEFINSNLNYLPRYCRYSGVPTYRCIMATDDIPPPLHDIPTAKEKKYDRQLRLWGASGQVALEETHILLINNGSGVTGVETLKNLVLPGIGQFTILDPTIVSEADLGVNFFLEYASLGKFRAAETVKLLMELNPTCQGHAITEPLETFITRENPLAKYNLILAAAPIEPSILAQIQAHAQKQQTPALYLHSVGYLSSFAALLPSAFPIVDTHPDPTATTDLRLLKPWSELLQFAKEKTAGLEEGSMSANDKAHIPWVCLLLHYLEKWKESHEGKVPENYREKTEFRSLVRSGDANEENFDEACAAVLKSLNPPTPPSSVREILSAPETTKLDAESPSFWLIAHAVHTFYTEHNQLPLPGAVPDMKAQSADYIKLQNIYKQKARDDCAQVIATVRKLEKTTGRSPETAIEEKEIENFCKGAAHIHLVRGRPWQIAGLEEDEGKGEGRKPVKFNDRAKAMAMELTMPESLIGLHLAFLAWDEYTATHSTPAHSGGGELPQMPGTKPAEDWQTDVEKVTGIAFRMLDLLIKEADTHIEDPEYSEAKAKVGDFCMELVRAGGGELHNIASLMGGLISQEVIKIITRQYVPVDNTCLFDGIKSRSQVLRL</sequence>
<dbReference type="GO" id="GO:0019781">
    <property type="term" value="F:NEDD8 activating enzyme activity"/>
    <property type="evidence" value="ECO:0007669"/>
    <property type="project" value="TreeGrafter"/>
</dbReference>
<evidence type="ECO:0000259" key="2">
    <source>
        <dbReference type="Pfam" id="PF00899"/>
    </source>
</evidence>
<dbReference type="InterPro" id="IPR000594">
    <property type="entry name" value="ThiF_NAD_FAD-bd"/>
</dbReference>
<proteinExistence type="predicted"/>
<dbReference type="PANTHER" id="PTHR10953">
    <property type="entry name" value="UBIQUITIN-ACTIVATING ENZYME E1"/>
    <property type="match status" value="1"/>
</dbReference>
<name>A0A3M7E678_HORWE</name>
<dbReference type="Proteomes" id="UP000269276">
    <property type="component" value="Unassembled WGS sequence"/>
</dbReference>
<reference evidence="3 4" key="1">
    <citation type="journal article" date="2018" name="BMC Genomics">
        <title>Genomic evidence for intraspecific hybridization in a clonal and extremely halotolerant yeast.</title>
        <authorList>
            <person name="Gostincar C."/>
            <person name="Stajich J.E."/>
            <person name="Zupancic J."/>
            <person name="Zalar P."/>
            <person name="Gunde-Cimerman N."/>
        </authorList>
    </citation>
    <scope>NUCLEOTIDE SEQUENCE [LARGE SCALE GENOMIC DNA]</scope>
    <source>
        <strain evidence="3 4">EXF-2682</strain>
    </source>
</reference>
<gene>
    <name evidence="3" type="ORF">D0863_04831</name>
</gene>
<dbReference type="VEuPathDB" id="FungiDB:BTJ68_05489"/>
<evidence type="ECO:0000256" key="1">
    <source>
        <dbReference type="SAM" id="MobiDB-lite"/>
    </source>
</evidence>
<dbReference type="AlphaFoldDB" id="A0A3M7E678"/>
<accession>A0A3M7E678</accession>
<dbReference type="OrthoDB" id="1708823at2759"/>
<dbReference type="InterPro" id="IPR045886">
    <property type="entry name" value="ThiF/MoeB/HesA"/>
</dbReference>
<protein>
    <recommendedName>
        <fullName evidence="2">THIF-type NAD/FAD binding fold domain-containing protein</fullName>
    </recommendedName>
</protein>
<organism evidence="3 4">
    <name type="scientific">Hortaea werneckii</name>
    <name type="common">Black yeast</name>
    <name type="synonym">Cladosporium werneckii</name>
    <dbReference type="NCBI Taxonomy" id="91943"/>
    <lineage>
        <taxon>Eukaryota</taxon>
        <taxon>Fungi</taxon>
        <taxon>Dikarya</taxon>
        <taxon>Ascomycota</taxon>
        <taxon>Pezizomycotina</taxon>
        <taxon>Dothideomycetes</taxon>
        <taxon>Dothideomycetidae</taxon>
        <taxon>Mycosphaerellales</taxon>
        <taxon>Teratosphaeriaceae</taxon>
        <taxon>Hortaea</taxon>
    </lineage>
</organism>
<dbReference type="InterPro" id="IPR035985">
    <property type="entry name" value="Ubiquitin-activating_enz"/>
</dbReference>
<dbReference type="SUPFAM" id="SSF69572">
    <property type="entry name" value="Activating enzymes of the ubiquitin-like proteins"/>
    <property type="match status" value="1"/>
</dbReference>
<feature type="region of interest" description="Disordered" evidence="1">
    <location>
        <begin position="585"/>
        <end position="605"/>
    </location>
</feature>
<dbReference type="Gene3D" id="3.40.50.720">
    <property type="entry name" value="NAD(P)-binding Rossmann-like Domain"/>
    <property type="match status" value="2"/>
</dbReference>
<dbReference type="PANTHER" id="PTHR10953:SF29">
    <property type="entry name" value="NEDD8-ACTIVATING ENZYME E1 REGULATORY SUBUNIT"/>
    <property type="match status" value="1"/>
</dbReference>
<evidence type="ECO:0000313" key="4">
    <source>
        <dbReference type="Proteomes" id="UP000269276"/>
    </source>
</evidence>
<dbReference type="EMBL" id="QWIP01000132">
    <property type="protein sequence ID" value="RMY71957.1"/>
    <property type="molecule type" value="Genomic_DNA"/>
</dbReference>
<dbReference type="GO" id="GO:0045116">
    <property type="term" value="P:protein neddylation"/>
    <property type="evidence" value="ECO:0007669"/>
    <property type="project" value="TreeGrafter"/>
</dbReference>
<dbReference type="Pfam" id="PF00899">
    <property type="entry name" value="ThiF"/>
    <property type="match status" value="1"/>
</dbReference>
<feature type="domain" description="THIF-type NAD/FAD binding fold" evidence="2">
    <location>
        <begin position="145"/>
        <end position="699"/>
    </location>
</feature>
<dbReference type="GO" id="GO:0005737">
    <property type="term" value="C:cytoplasm"/>
    <property type="evidence" value="ECO:0007669"/>
    <property type="project" value="TreeGrafter"/>
</dbReference>